<sequence length="139" mass="15982">MILCINPAITYGLFERIKSLVLKNKPGHQRFLDAREAFVAGALSKMVATVVTFPYISAKTRLMWTPSPEEIEKYGDDVVYSGSWDVLRKLYKLHGIAGWYQGMQIQIIKALITQALVLMFKEIITKYIVRSIRLFRKVL</sequence>
<evidence type="ECO:0000313" key="10">
    <source>
        <dbReference type="EMBL" id="OLY79690.1"/>
    </source>
</evidence>
<dbReference type="InterPro" id="IPR052217">
    <property type="entry name" value="Mito/Peroxisomal_Carrier"/>
</dbReference>
<dbReference type="PROSITE" id="PS50920">
    <property type="entry name" value="SOLCAR"/>
    <property type="match status" value="1"/>
</dbReference>
<evidence type="ECO:0000313" key="11">
    <source>
        <dbReference type="Proteomes" id="UP000187455"/>
    </source>
</evidence>
<reference evidence="10 11" key="1">
    <citation type="journal article" date="2016" name="Mol. Biol. Evol.">
        <title>Genome-Wide Survey of Gut Fungi (Harpellales) Reveals the First Horizontally Transferred Ubiquitin Gene from a Mosquito Host.</title>
        <authorList>
            <person name="Wang Y."/>
            <person name="White M.M."/>
            <person name="Kvist S."/>
            <person name="Moncalvo J.M."/>
        </authorList>
    </citation>
    <scope>NUCLEOTIDE SEQUENCE [LARGE SCALE GENOMIC DNA]</scope>
    <source>
        <strain evidence="10 11">ALG-7-W6</strain>
    </source>
</reference>
<dbReference type="GO" id="GO:0016020">
    <property type="term" value="C:membrane"/>
    <property type="evidence" value="ECO:0007669"/>
    <property type="project" value="UniProtKB-SubCell"/>
</dbReference>
<dbReference type="PANTHER" id="PTHR45939:SF1">
    <property type="entry name" value="MITOCHONDRIAL THIAMINE PYROPHOSPHATE CARRIER 1-RELATED"/>
    <property type="match status" value="1"/>
</dbReference>
<comment type="subcellular location">
    <subcellularLocation>
        <location evidence="1">Membrane</location>
        <topology evidence="1">Multi-pass membrane protein</topology>
    </subcellularLocation>
</comment>
<dbReference type="InterPro" id="IPR023395">
    <property type="entry name" value="MCP_dom_sf"/>
</dbReference>
<dbReference type="AlphaFoldDB" id="A0A1R0GS32"/>
<comment type="similarity">
    <text evidence="2 9">Belongs to the mitochondrial carrier (TC 2.A.29) family.</text>
</comment>
<proteinExistence type="inferred from homology"/>
<evidence type="ECO:0000256" key="3">
    <source>
        <dbReference type="ARBA" id="ARBA00022448"/>
    </source>
</evidence>
<dbReference type="STRING" id="133383.A0A1R0GS32"/>
<evidence type="ECO:0000256" key="8">
    <source>
        <dbReference type="PROSITE-ProRule" id="PRU00282"/>
    </source>
</evidence>
<name>A0A1R0GS32_9FUNG</name>
<keyword evidence="11" id="KW-1185">Reference proteome</keyword>
<evidence type="ECO:0000256" key="6">
    <source>
        <dbReference type="ARBA" id="ARBA00022989"/>
    </source>
</evidence>
<evidence type="ECO:0000256" key="5">
    <source>
        <dbReference type="ARBA" id="ARBA00022737"/>
    </source>
</evidence>
<keyword evidence="6" id="KW-1133">Transmembrane helix</keyword>
<keyword evidence="4 8" id="KW-0812">Transmembrane</keyword>
<dbReference type="InterPro" id="IPR018108">
    <property type="entry name" value="MCP_transmembrane"/>
</dbReference>
<keyword evidence="5" id="KW-0677">Repeat</keyword>
<dbReference type="SUPFAM" id="SSF103506">
    <property type="entry name" value="Mitochondrial carrier"/>
    <property type="match status" value="1"/>
</dbReference>
<organism evidence="10 11">
    <name type="scientific">Smittium mucronatum</name>
    <dbReference type="NCBI Taxonomy" id="133383"/>
    <lineage>
        <taxon>Eukaryota</taxon>
        <taxon>Fungi</taxon>
        <taxon>Fungi incertae sedis</taxon>
        <taxon>Zoopagomycota</taxon>
        <taxon>Kickxellomycotina</taxon>
        <taxon>Harpellomycetes</taxon>
        <taxon>Harpellales</taxon>
        <taxon>Legeriomycetaceae</taxon>
        <taxon>Smittium</taxon>
    </lineage>
</organism>
<dbReference type="EMBL" id="LSSL01004178">
    <property type="protein sequence ID" value="OLY79690.1"/>
    <property type="molecule type" value="Genomic_DNA"/>
</dbReference>
<dbReference type="Proteomes" id="UP000187455">
    <property type="component" value="Unassembled WGS sequence"/>
</dbReference>
<dbReference type="Gene3D" id="1.50.40.10">
    <property type="entry name" value="Mitochondrial carrier domain"/>
    <property type="match status" value="1"/>
</dbReference>
<accession>A0A1R0GS32</accession>
<dbReference type="OrthoDB" id="446044at2759"/>
<evidence type="ECO:0000256" key="7">
    <source>
        <dbReference type="ARBA" id="ARBA00023136"/>
    </source>
</evidence>
<comment type="caution">
    <text evidence="10">The sequence shown here is derived from an EMBL/GenBank/DDBJ whole genome shotgun (WGS) entry which is preliminary data.</text>
</comment>
<dbReference type="GO" id="GO:0015217">
    <property type="term" value="F:ADP transmembrane transporter activity"/>
    <property type="evidence" value="ECO:0007669"/>
    <property type="project" value="TreeGrafter"/>
</dbReference>
<evidence type="ECO:0000256" key="1">
    <source>
        <dbReference type="ARBA" id="ARBA00004141"/>
    </source>
</evidence>
<dbReference type="Pfam" id="PF00153">
    <property type="entry name" value="Mito_carr"/>
    <property type="match status" value="1"/>
</dbReference>
<feature type="repeat" description="Solcar" evidence="8">
    <location>
        <begin position="32"/>
        <end position="127"/>
    </location>
</feature>
<dbReference type="PANTHER" id="PTHR45939">
    <property type="entry name" value="PEROXISOMAL MEMBRANE PROTEIN PMP34-RELATED"/>
    <property type="match status" value="1"/>
</dbReference>
<evidence type="ECO:0000256" key="9">
    <source>
        <dbReference type="RuleBase" id="RU000488"/>
    </source>
</evidence>
<protein>
    <submittedName>
        <fullName evidence="10">Peroxisomal adenine nucleotide carrier 1</fullName>
    </submittedName>
</protein>
<evidence type="ECO:0000256" key="2">
    <source>
        <dbReference type="ARBA" id="ARBA00006375"/>
    </source>
</evidence>
<keyword evidence="7 8" id="KW-0472">Membrane</keyword>
<evidence type="ECO:0000256" key="4">
    <source>
        <dbReference type="ARBA" id="ARBA00022692"/>
    </source>
</evidence>
<keyword evidence="3 9" id="KW-0813">Transport</keyword>
<gene>
    <name evidence="10" type="ORF">AYI68_g6232</name>
</gene>